<feature type="region of interest" description="Disordered" evidence="1">
    <location>
        <begin position="385"/>
        <end position="448"/>
    </location>
</feature>
<feature type="compositionally biased region" description="Low complexity" evidence="1">
    <location>
        <begin position="274"/>
        <end position="289"/>
    </location>
</feature>
<keyword evidence="2" id="KW-1133">Transmembrane helix</keyword>
<feature type="domain" description="Putative zinc-finger" evidence="3">
    <location>
        <begin position="3"/>
        <end position="37"/>
    </location>
</feature>
<dbReference type="Proteomes" id="UP000442469">
    <property type="component" value="Unassembled WGS sequence"/>
</dbReference>
<keyword evidence="2" id="KW-0812">Transmembrane</keyword>
<evidence type="ECO:0000256" key="1">
    <source>
        <dbReference type="SAM" id="MobiDB-lite"/>
    </source>
</evidence>
<reference evidence="4 5" key="1">
    <citation type="submission" date="2019-11" db="EMBL/GenBank/DDBJ databases">
        <title>Draft genome sequences of five Paenibacillus species of dairy origin.</title>
        <authorList>
            <person name="Olajide A.M."/>
            <person name="Chen S."/>
            <person name="Lapointe G."/>
        </authorList>
    </citation>
    <scope>NUCLEOTIDE SEQUENCE [LARGE SCALE GENOMIC DNA]</scope>
    <source>
        <strain evidence="4 5">3CT49</strain>
    </source>
</reference>
<evidence type="ECO:0000256" key="2">
    <source>
        <dbReference type="SAM" id="Phobius"/>
    </source>
</evidence>
<name>A0A6N8ETR8_PAEMA</name>
<dbReference type="AlphaFoldDB" id="A0A6N8ETR8"/>
<dbReference type="RefSeq" id="WP_124332476.1">
    <property type="nucleotide sequence ID" value="NZ_BGML01000005.1"/>
</dbReference>
<organism evidence="4 5">
    <name type="scientific">Paenibacillus macerans</name>
    <name type="common">Bacillus macerans</name>
    <dbReference type="NCBI Taxonomy" id="44252"/>
    <lineage>
        <taxon>Bacteria</taxon>
        <taxon>Bacillati</taxon>
        <taxon>Bacillota</taxon>
        <taxon>Bacilli</taxon>
        <taxon>Bacillales</taxon>
        <taxon>Paenibacillaceae</taxon>
        <taxon>Paenibacillus</taxon>
    </lineage>
</organism>
<dbReference type="Pfam" id="PF13490">
    <property type="entry name" value="zf-HC2"/>
    <property type="match status" value="1"/>
</dbReference>
<feature type="compositionally biased region" description="Low complexity" evidence="1">
    <location>
        <begin position="430"/>
        <end position="448"/>
    </location>
</feature>
<feature type="region of interest" description="Disordered" evidence="1">
    <location>
        <begin position="182"/>
        <end position="308"/>
    </location>
</feature>
<evidence type="ECO:0000313" key="5">
    <source>
        <dbReference type="Proteomes" id="UP000442469"/>
    </source>
</evidence>
<sequence length="448" mass="46086">MNCQEAVEWMNRYLDRDLNEEESSLLFEHIRHCRDCAEQFEWLNKLSAQLENLPKVVPNYSLVDAILPQLDAIDQARREGSVSEADALPVMTESSPALSRSGKQEREQGPASRRARIYRYGSLGVAAALILGVFIYQYEPQTVPNAEIALKSASDGSPSADDAGAAGEPEDIARLFISKEEADAGSAGGASEPERTAQAEEDLKSPANSGETGSHPGKGAADALDSAEPAKGKETPAEEASSAATGAPANNGGDGTAQSEAQDIGALNHGGVPAADGAQAGQRGASGDSNAGAGTTLEPGIVQQRSVNEADPNQSMMGIAAAPKAPTAWTSPDGAYEAELKEGHLYIYKKESDQKKTLVSDHALGGEWVQGEWSEDSTTFTYETAKDGTVTTRSVKAASGADAAADSTPAKGGSAKGAPANSTPANSTPANGASANGTAGNGAAADQP</sequence>
<feature type="compositionally biased region" description="Low complexity" evidence="1">
    <location>
        <begin position="238"/>
        <end position="251"/>
    </location>
</feature>
<protein>
    <recommendedName>
        <fullName evidence="3">Putative zinc-finger domain-containing protein</fullName>
    </recommendedName>
</protein>
<feature type="compositionally biased region" description="Basic and acidic residues" evidence="1">
    <location>
        <begin position="192"/>
        <end position="204"/>
    </location>
</feature>
<evidence type="ECO:0000313" key="4">
    <source>
        <dbReference type="EMBL" id="MUG22964.1"/>
    </source>
</evidence>
<feature type="transmembrane region" description="Helical" evidence="2">
    <location>
        <begin position="117"/>
        <end position="138"/>
    </location>
</feature>
<comment type="caution">
    <text evidence="4">The sequence shown here is derived from an EMBL/GenBank/DDBJ whole genome shotgun (WGS) entry which is preliminary data.</text>
</comment>
<keyword evidence="2" id="KW-0472">Membrane</keyword>
<accession>A0A6N8ETR8</accession>
<feature type="region of interest" description="Disordered" evidence="1">
    <location>
        <begin position="81"/>
        <end position="112"/>
    </location>
</feature>
<feature type="compositionally biased region" description="Low complexity" evidence="1">
    <location>
        <begin position="396"/>
        <end position="420"/>
    </location>
</feature>
<dbReference type="InterPro" id="IPR027383">
    <property type="entry name" value="Znf_put"/>
</dbReference>
<gene>
    <name evidence="4" type="ORF">GNQ08_11125</name>
</gene>
<proteinExistence type="predicted"/>
<evidence type="ECO:0000259" key="3">
    <source>
        <dbReference type="Pfam" id="PF13490"/>
    </source>
</evidence>
<dbReference type="EMBL" id="WNZZ01000006">
    <property type="protein sequence ID" value="MUG22964.1"/>
    <property type="molecule type" value="Genomic_DNA"/>
</dbReference>